<evidence type="ECO:0000256" key="11">
    <source>
        <dbReference type="SAM" id="Phobius"/>
    </source>
</evidence>
<evidence type="ECO:0000256" key="8">
    <source>
        <dbReference type="ARBA" id="ARBA00023034"/>
    </source>
</evidence>
<dbReference type="PANTHER" id="PTHR21094">
    <property type="entry name" value="GOS-28 SNARE- RELATED"/>
    <property type="match status" value="1"/>
</dbReference>
<proteinExistence type="inferred from homology"/>
<keyword evidence="5 11" id="KW-0812">Transmembrane</keyword>
<dbReference type="GO" id="GO:0005801">
    <property type="term" value="C:cis-Golgi network"/>
    <property type="evidence" value="ECO:0007669"/>
    <property type="project" value="InterPro"/>
</dbReference>
<dbReference type="Proteomes" id="UP000887569">
    <property type="component" value="Unplaced"/>
</dbReference>
<evidence type="ECO:0000313" key="13">
    <source>
        <dbReference type="WBParaSite" id="PgR080_g052_t06"/>
    </source>
</evidence>
<dbReference type="GO" id="GO:0000139">
    <property type="term" value="C:Golgi membrane"/>
    <property type="evidence" value="ECO:0007669"/>
    <property type="project" value="UniProtKB-SubCell"/>
</dbReference>
<dbReference type="GO" id="GO:0048219">
    <property type="term" value="P:inter-Golgi cisterna vesicle-mediated transport"/>
    <property type="evidence" value="ECO:0007669"/>
    <property type="project" value="TreeGrafter"/>
</dbReference>
<comment type="subcellular location">
    <subcellularLocation>
        <location evidence="1">Golgi apparatus membrane</location>
        <topology evidence="1">Single-pass type IV membrane protein</topology>
    </subcellularLocation>
</comment>
<comment type="similarity">
    <text evidence="10">Belongs to the GOSR2 family.</text>
</comment>
<evidence type="ECO:0000256" key="9">
    <source>
        <dbReference type="ARBA" id="ARBA00023136"/>
    </source>
</evidence>
<feature type="transmembrane region" description="Helical" evidence="11">
    <location>
        <begin position="225"/>
        <end position="244"/>
    </location>
</feature>
<dbReference type="GO" id="GO:0005797">
    <property type="term" value="C:Golgi medial cisterna"/>
    <property type="evidence" value="ECO:0007669"/>
    <property type="project" value="TreeGrafter"/>
</dbReference>
<evidence type="ECO:0000256" key="3">
    <source>
        <dbReference type="ARBA" id="ARBA00015612"/>
    </source>
</evidence>
<dbReference type="Pfam" id="PF12352">
    <property type="entry name" value="V-SNARE_C"/>
    <property type="match status" value="1"/>
</dbReference>
<sequence length="246" mass="28183">QEEVSLWTMVDTWEDLRKRARMLENSIDAKLVTLNKLACGFSSRQESSVSVNSSKEKVFNSLSAELEEMIVKLVHINDEMSEHIGQHQRSSPASGVWASNPALQHTLRRHREILRDYSTEFKRSRDNVQNQLQRESLLRGGSDDASCLNNRLKPSDFLLKEQEHIASCDRLLDEQISIAMSAKEHTYTQRMTLRGISKKVTSLAKKYPIVNSVVQKIQKKKRKDTVIFAVVVSTCLILILLYLLRS</sequence>
<dbReference type="AlphaFoldDB" id="A0A915C3L1"/>
<dbReference type="GO" id="GO:0015031">
    <property type="term" value="P:protein transport"/>
    <property type="evidence" value="ECO:0007669"/>
    <property type="project" value="UniProtKB-KW"/>
</dbReference>
<comment type="function">
    <text evidence="10">Involved in transport of proteins from the cis/medial-Golgi to the trans-Golgi network.</text>
</comment>
<reference evidence="13" key="1">
    <citation type="submission" date="2022-11" db="UniProtKB">
        <authorList>
            <consortium name="WormBaseParasite"/>
        </authorList>
    </citation>
    <scope>IDENTIFICATION</scope>
</reference>
<evidence type="ECO:0000256" key="4">
    <source>
        <dbReference type="ARBA" id="ARBA00022448"/>
    </source>
</evidence>
<keyword evidence="6 10" id="KW-0653">Protein transport</keyword>
<dbReference type="GO" id="GO:0031201">
    <property type="term" value="C:SNARE complex"/>
    <property type="evidence" value="ECO:0007669"/>
    <property type="project" value="TreeGrafter"/>
</dbReference>
<evidence type="ECO:0000256" key="2">
    <source>
        <dbReference type="ARBA" id="ARBA00008473"/>
    </source>
</evidence>
<keyword evidence="7 11" id="KW-1133">Transmembrane helix</keyword>
<evidence type="ECO:0000256" key="1">
    <source>
        <dbReference type="ARBA" id="ARBA00004409"/>
    </source>
</evidence>
<name>A0A915C3L1_PARUN</name>
<organism evidence="12 13">
    <name type="scientific">Parascaris univalens</name>
    <name type="common">Nematode worm</name>
    <dbReference type="NCBI Taxonomy" id="6257"/>
    <lineage>
        <taxon>Eukaryota</taxon>
        <taxon>Metazoa</taxon>
        <taxon>Ecdysozoa</taxon>
        <taxon>Nematoda</taxon>
        <taxon>Chromadorea</taxon>
        <taxon>Rhabditida</taxon>
        <taxon>Spirurina</taxon>
        <taxon>Ascaridomorpha</taxon>
        <taxon>Ascaridoidea</taxon>
        <taxon>Ascarididae</taxon>
        <taxon>Parascaris</taxon>
    </lineage>
</organism>
<evidence type="ECO:0000256" key="6">
    <source>
        <dbReference type="ARBA" id="ARBA00022927"/>
    </source>
</evidence>
<evidence type="ECO:0000256" key="10">
    <source>
        <dbReference type="PIRNR" id="PIRNR028865"/>
    </source>
</evidence>
<keyword evidence="9 10" id="KW-0472">Membrane</keyword>
<keyword evidence="4 10" id="KW-0813">Transport</keyword>
<dbReference type="InterPro" id="IPR027027">
    <property type="entry name" value="GOSR2/Membrin/Bos1"/>
</dbReference>
<evidence type="ECO:0000256" key="7">
    <source>
        <dbReference type="ARBA" id="ARBA00022989"/>
    </source>
</evidence>
<dbReference type="PANTHER" id="PTHR21094:SF2">
    <property type="entry name" value="GOLGI SNAP RECEPTOR COMPLEX MEMBER 1"/>
    <property type="match status" value="1"/>
</dbReference>
<keyword evidence="12" id="KW-1185">Reference proteome</keyword>
<dbReference type="InterPro" id="IPR023601">
    <property type="entry name" value="Golgi_SNAP_su1"/>
</dbReference>
<evidence type="ECO:0000313" key="12">
    <source>
        <dbReference type="Proteomes" id="UP000887569"/>
    </source>
</evidence>
<dbReference type="GO" id="GO:0005484">
    <property type="term" value="F:SNAP receptor activity"/>
    <property type="evidence" value="ECO:0007669"/>
    <property type="project" value="InterPro"/>
</dbReference>
<accession>A0A915C3L1</accession>
<comment type="similarity">
    <text evidence="2">Belongs to the GOSR1 family.</text>
</comment>
<dbReference type="GO" id="GO:0006888">
    <property type="term" value="P:endoplasmic reticulum to Golgi vesicle-mediated transport"/>
    <property type="evidence" value="ECO:0007669"/>
    <property type="project" value="InterPro"/>
</dbReference>
<dbReference type="GO" id="GO:0006906">
    <property type="term" value="P:vesicle fusion"/>
    <property type="evidence" value="ECO:0007669"/>
    <property type="project" value="TreeGrafter"/>
</dbReference>
<dbReference type="WBParaSite" id="PgR080_g052_t06">
    <property type="protein sequence ID" value="PgR080_g052_t06"/>
    <property type="gene ID" value="PgR080_g052"/>
</dbReference>
<evidence type="ECO:0000256" key="5">
    <source>
        <dbReference type="ARBA" id="ARBA00022692"/>
    </source>
</evidence>
<dbReference type="PIRSF" id="PIRSF028865">
    <property type="entry name" value="Membrin-2"/>
    <property type="match status" value="1"/>
</dbReference>
<protein>
    <recommendedName>
        <fullName evidence="3">Golgi SNAP receptor complex member 1</fullName>
    </recommendedName>
</protein>
<keyword evidence="8" id="KW-0333">Golgi apparatus</keyword>